<dbReference type="RefSeq" id="XP_056525974.1">
    <property type="nucleotide sequence ID" value="XM_056660808.1"/>
</dbReference>
<feature type="transmembrane region" description="Helical" evidence="5">
    <location>
        <begin position="155"/>
        <end position="176"/>
    </location>
</feature>
<gene>
    <name evidence="7" type="ORF">N7515_000064</name>
</gene>
<evidence type="ECO:0000256" key="2">
    <source>
        <dbReference type="ARBA" id="ARBA00022692"/>
    </source>
</evidence>
<evidence type="ECO:0000256" key="5">
    <source>
        <dbReference type="SAM" id="Phobius"/>
    </source>
</evidence>
<keyword evidence="4 5" id="KW-0472">Membrane</keyword>
<comment type="caution">
    <text evidence="7">The sequence shown here is derived from an EMBL/GenBank/DDBJ whole genome shotgun (WGS) entry which is preliminary data.</text>
</comment>
<dbReference type="GeneID" id="81399978"/>
<evidence type="ECO:0000256" key="1">
    <source>
        <dbReference type="ARBA" id="ARBA00004141"/>
    </source>
</evidence>
<keyword evidence="8" id="KW-1185">Reference proteome</keyword>
<name>A0A9W9HGI3_9EURO</name>
<dbReference type="InterPro" id="IPR036259">
    <property type="entry name" value="MFS_trans_sf"/>
</dbReference>
<feature type="domain" description="Major facilitator superfamily (MFS) profile" evidence="6">
    <location>
        <begin position="29"/>
        <end position="451"/>
    </location>
</feature>
<feature type="transmembrane region" description="Helical" evidence="5">
    <location>
        <begin position="425"/>
        <end position="446"/>
    </location>
</feature>
<feature type="transmembrane region" description="Helical" evidence="5">
    <location>
        <begin position="64"/>
        <end position="84"/>
    </location>
</feature>
<feature type="transmembrane region" description="Helical" evidence="5">
    <location>
        <begin position="257"/>
        <end position="280"/>
    </location>
</feature>
<dbReference type="AlphaFoldDB" id="A0A9W9HGI3"/>
<evidence type="ECO:0000256" key="4">
    <source>
        <dbReference type="ARBA" id="ARBA00023136"/>
    </source>
</evidence>
<sequence length="463" mass="50756">MSPSPEKATMVDFQGDHPQDWPATQKWILMATIAVPLFLMPLSSTITTPAVNDIATEFHITSTITGPLALSLFLLTYSMGPILLGPLSELYGRWPVLQAGTLFYLAFDLGAGFCTSMTQLLIFRLLSGVGASASLAVGASIVGDVFRKEERGLPVALVSLGPVLGSCLGPIVGGFIADYTSWRWAFWSTSLAAGGFLILCFLVGRETYAPVLLLRKKAELIAEAKRQGNSEGRVWRTPFEKDETVGQLYRRTISRSLYFLATQPIIQALACYYGYLYGILLGSLDNTHWDAALHRALYRVPIGAQICAFVTDRVYRYQVCRNDGVGRAEFRLPIMVPASLLVPIGLVIYGWSAEYKTHWIVPDIGIALPLMGATIIFQCCTSYLLDTFPVYAASANGAVYIVRGFTGFGFPLFSPEMYAKLGYGWGNTLLALLALVIGCPIPFILWRYGERLRAASNFADQAK</sequence>
<keyword evidence="3 5" id="KW-1133">Transmembrane helix</keyword>
<dbReference type="CDD" id="cd17323">
    <property type="entry name" value="MFS_Tpo1_MDR_like"/>
    <property type="match status" value="1"/>
</dbReference>
<feature type="transmembrane region" description="Helical" evidence="5">
    <location>
        <begin position="182"/>
        <end position="204"/>
    </location>
</feature>
<dbReference type="Gene3D" id="1.20.1250.20">
    <property type="entry name" value="MFS general substrate transporter like domains"/>
    <property type="match status" value="1"/>
</dbReference>
<feature type="transmembrane region" description="Helical" evidence="5">
    <location>
        <begin position="27"/>
        <end position="44"/>
    </location>
</feature>
<feature type="transmembrane region" description="Helical" evidence="5">
    <location>
        <begin position="332"/>
        <end position="352"/>
    </location>
</feature>
<protein>
    <submittedName>
        <fullName evidence="7">Major facilitator superfamily domain general substrate transporter</fullName>
    </submittedName>
</protein>
<dbReference type="PROSITE" id="PS50850">
    <property type="entry name" value="MFS"/>
    <property type="match status" value="1"/>
</dbReference>
<proteinExistence type="predicted"/>
<reference evidence="7" key="2">
    <citation type="journal article" date="2023" name="IMA Fungus">
        <title>Comparative genomic study of the Penicillium genus elucidates a diverse pangenome and 15 lateral gene transfer events.</title>
        <authorList>
            <person name="Petersen C."/>
            <person name="Sorensen T."/>
            <person name="Nielsen M.R."/>
            <person name="Sondergaard T.E."/>
            <person name="Sorensen J.L."/>
            <person name="Fitzpatrick D.A."/>
            <person name="Frisvad J.C."/>
            <person name="Nielsen K.L."/>
        </authorList>
    </citation>
    <scope>NUCLEOTIDE SEQUENCE</scope>
    <source>
        <strain evidence="7">IBT 22155</strain>
    </source>
</reference>
<dbReference type="SUPFAM" id="SSF103473">
    <property type="entry name" value="MFS general substrate transporter"/>
    <property type="match status" value="1"/>
</dbReference>
<evidence type="ECO:0000313" key="8">
    <source>
        <dbReference type="Proteomes" id="UP001149079"/>
    </source>
</evidence>
<reference evidence="7" key="1">
    <citation type="submission" date="2022-11" db="EMBL/GenBank/DDBJ databases">
        <authorList>
            <person name="Petersen C."/>
        </authorList>
    </citation>
    <scope>NUCLEOTIDE SEQUENCE</scope>
    <source>
        <strain evidence="7">IBT 22155</strain>
    </source>
</reference>
<dbReference type="InterPro" id="IPR011701">
    <property type="entry name" value="MFS"/>
</dbReference>
<dbReference type="EMBL" id="JAPQKL010000001">
    <property type="protein sequence ID" value="KAJ5145500.1"/>
    <property type="molecule type" value="Genomic_DNA"/>
</dbReference>
<dbReference type="InterPro" id="IPR020846">
    <property type="entry name" value="MFS_dom"/>
</dbReference>
<keyword evidence="2 5" id="KW-0812">Transmembrane</keyword>
<dbReference type="OrthoDB" id="6770063at2759"/>
<dbReference type="PANTHER" id="PTHR23502:SF60">
    <property type="entry name" value="MAJOR FACILITATOR SUPERFAMILY (MFS) PROFILE DOMAIN-CONTAINING PROTEIN-RELATED"/>
    <property type="match status" value="1"/>
</dbReference>
<dbReference type="GO" id="GO:0022857">
    <property type="term" value="F:transmembrane transporter activity"/>
    <property type="evidence" value="ECO:0007669"/>
    <property type="project" value="InterPro"/>
</dbReference>
<evidence type="ECO:0000256" key="3">
    <source>
        <dbReference type="ARBA" id="ARBA00022989"/>
    </source>
</evidence>
<evidence type="ECO:0000259" key="6">
    <source>
        <dbReference type="PROSITE" id="PS50850"/>
    </source>
</evidence>
<feature type="transmembrane region" description="Helical" evidence="5">
    <location>
        <begin position="292"/>
        <end position="311"/>
    </location>
</feature>
<feature type="transmembrane region" description="Helical" evidence="5">
    <location>
        <begin position="397"/>
        <end position="413"/>
    </location>
</feature>
<evidence type="ECO:0000313" key="7">
    <source>
        <dbReference type="EMBL" id="KAJ5145500.1"/>
    </source>
</evidence>
<comment type="subcellular location">
    <subcellularLocation>
        <location evidence="1">Membrane</location>
        <topology evidence="1">Multi-pass membrane protein</topology>
    </subcellularLocation>
</comment>
<organism evidence="7 8">
    <name type="scientific">Penicillium bovifimosum</name>
    <dbReference type="NCBI Taxonomy" id="126998"/>
    <lineage>
        <taxon>Eukaryota</taxon>
        <taxon>Fungi</taxon>
        <taxon>Dikarya</taxon>
        <taxon>Ascomycota</taxon>
        <taxon>Pezizomycotina</taxon>
        <taxon>Eurotiomycetes</taxon>
        <taxon>Eurotiomycetidae</taxon>
        <taxon>Eurotiales</taxon>
        <taxon>Aspergillaceae</taxon>
        <taxon>Penicillium</taxon>
    </lineage>
</organism>
<accession>A0A9W9HGI3</accession>
<feature type="transmembrane region" description="Helical" evidence="5">
    <location>
        <begin position="121"/>
        <end position="143"/>
    </location>
</feature>
<feature type="transmembrane region" description="Helical" evidence="5">
    <location>
        <begin position="364"/>
        <end position="385"/>
    </location>
</feature>
<dbReference type="GO" id="GO:0016020">
    <property type="term" value="C:membrane"/>
    <property type="evidence" value="ECO:0007669"/>
    <property type="project" value="UniProtKB-SubCell"/>
</dbReference>
<dbReference type="Proteomes" id="UP001149079">
    <property type="component" value="Unassembled WGS sequence"/>
</dbReference>
<dbReference type="Pfam" id="PF07690">
    <property type="entry name" value="MFS_1"/>
    <property type="match status" value="1"/>
</dbReference>
<dbReference type="PANTHER" id="PTHR23502">
    <property type="entry name" value="MAJOR FACILITATOR SUPERFAMILY"/>
    <property type="match status" value="1"/>
</dbReference>